<evidence type="ECO:0000256" key="7">
    <source>
        <dbReference type="ARBA" id="ARBA00023242"/>
    </source>
</evidence>
<dbReference type="InterPro" id="IPR036236">
    <property type="entry name" value="Znf_C2H2_sf"/>
</dbReference>
<dbReference type="EMBL" id="JACMRX010000004">
    <property type="protein sequence ID" value="KAF7991993.1"/>
    <property type="molecule type" value="Genomic_DNA"/>
</dbReference>
<feature type="domain" description="C2H2-type" evidence="10">
    <location>
        <begin position="698"/>
        <end position="726"/>
    </location>
</feature>
<feature type="compositionally biased region" description="Low complexity" evidence="9">
    <location>
        <begin position="198"/>
        <end position="219"/>
    </location>
</feature>
<evidence type="ECO:0000259" key="10">
    <source>
        <dbReference type="PROSITE" id="PS50157"/>
    </source>
</evidence>
<name>A0A834XR96_APHGI</name>
<dbReference type="FunFam" id="3.30.160.60:FF:000110">
    <property type="entry name" value="Zinc finger protein-like"/>
    <property type="match status" value="1"/>
</dbReference>
<evidence type="ECO:0000313" key="12">
    <source>
        <dbReference type="EMBL" id="KAF7991993.1"/>
    </source>
</evidence>
<feature type="domain" description="C2H2-type" evidence="10">
    <location>
        <begin position="530"/>
        <end position="557"/>
    </location>
</feature>
<dbReference type="SMART" id="SM00355">
    <property type="entry name" value="ZnF_C2H2"/>
    <property type="match status" value="11"/>
</dbReference>
<dbReference type="GO" id="GO:0008170">
    <property type="term" value="F:N-methyltransferase activity"/>
    <property type="evidence" value="ECO:0007669"/>
    <property type="project" value="UniProtKB-ARBA"/>
</dbReference>
<evidence type="ECO:0000256" key="8">
    <source>
        <dbReference type="PROSITE-ProRule" id="PRU00042"/>
    </source>
</evidence>
<keyword evidence="3" id="KW-0677">Repeat</keyword>
<dbReference type="GO" id="GO:0005634">
    <property type="term" value="C:nucleus"/>
    <property type="evidence" value="ECO:0007669"/>
    <property type="project" value="UniProtKB-SubCell"/>
</dbReference>
<gene>
    <name evidence="12" type="ORF">HCN44_010813</name>
</gene>
<dbReference type="AlphaFoldDB" id="A0A834XR96"/>
<dbReference type="OrthoDB" id="40579at2759"/>
<evidence type="ECO:0000256" key="4">
    <source>
        <dbReference type="ARBA" id="ARBA00022771"/>
    </source>
</evidence>
<dbReference type="InterPro" id="IPR046341">
    <property type="entry name" value="SET_dom_sf"/>
</dbReference>
<dbReference type="Gene3D" id="2.170.270.10">
    <property type="entry name" value="SET domain"/>
    <property type="match status" value="1"/>
</dbReference>
<comment type="caution">
    <text evidence="12">The sequence shown here is derived from an EMBL/GenBank/DDBJ whole genome shotgun (WGS) entry which is preliminary data.</text>
</comment>
<feature type="domain" description="C2H2-type" evidence="10">
    <location>
        <begin position="438"/>
        <end position="465"/>
    </location>
</feature>
<evidence type="ECO:0000256" key="5">
    <source>
        <dbReference type="ARBA" id="ARBA00022833"/>
    </source>
</evidence>
<evidence type="ECO:0000256" key="9">
    <source>
        <dbReference type="SAM" id="MobiDB-lite"/>
    </source>
</evidence>
<evidence type="ECO:0000313" key="13">
    <source>
        <dbReference type="Proteomes" id="UP000639338"/>
    </source>
</evidence>
<dbReference type="Proteomes" id="UP000639338">
    <property type="component" value="Unassembled WGS sequence"/>
</dbReference>
<proteinExistence type="predicted"/>
<evidence type="ECO:0000256" key="6">
    <source>
        <dbReference type="ARBA" id="ARBA00023125"/>
    </source>
</evidence>
<dbReference type="InterPro" id="IPR050589">
    <property type="entry name" value="Ikaros_C2H2-ZF"/>
</dbReference>
<keyword evidence="6" id="KW-0238">DNA-binding</keyword>
<keyword evidence="2" id="KW-0479">Metal-binding</keyword>
<evidence type="ECO:0000259" key="11">
    <source>
        <dbReference type="PROSITE" id="PS50280"/>
    </source>
</evidence>
<comment type="subcellular location">
    <subcellularLocation>
        <location evidence="1">Nucleus</location>
    </subcellularLocation>
</comment>
<dbReference type="InterPro" id="IPR001214">
    <property type="entry name" value="SET_dom"/>
</dbReference>
<evidence type="ECO:0000256" key="2">
    <source>
        <dbReference type="ARBA" id="ARBA00022723"/>
    </source>
</evidence>
<dbReference type="PROSITE" id="PS50157">
    <property type="entry name" value="ZINC_FINGER_C2H2_2"/>
    <property type="match status" value="8"/>
</dbReference>
<keyword evidence="5" id="KW-0862">Zinc</keyword>
<evidence type="ECO:0000256" key="1">
    <source>
        <dbReference type="ARBA" id="ARBA00004123"/>
    </source>
</evidence>
<keyword evidence="4 8" id="KW-0863">Zinc-finger</keyword>
<dbReference type="PROSITE" id="PS00028">
    <property type="entry name" value="ZINC_FINGER_C2H2_1"/>
    <property type="match status" value="9"/>
</dbReference>
<dbReference type="SUPFAM" id="SSF57667">
    <property type="entry name" value="beta-beta-alpha zinc fingers"/>
    <property type="match status" value="6"/>
</dbReference>
<feature type="region of interest" description="Disordered" evidence="9">
    <location>
        <begin position="641"/>
        <end position="662"/>
    </location>
</feature>
<dbReference type="Pfam" id="PF13912">
    <property type="entry name" value="zf-C2H2_6"/>
    <property type="match status" value="1"/>
</dbReference>
<reference evidence="12 13" key="1">
    <citation type="submission" date="2020-08" db="EMBL/GenBank/DDBJ databases">
        <title>Aphidius gifuensis genome sequencing and assembly.</title>
        <authorList>
            <person name="Du Z."/>
        </authorList>
    </citation>
    <scope>NUCLEOTIDE SEQUENCE [LARGE SCALE GENOMIC DNA]</scope>
    <source>
        <strain evidence="12">YNYX2018</strain>
        <tissue evidence="12">Adults</tissue>
    </source>
</reference>
<dbReference type="Pfam" id="PF21549">
    <property type="entry name" value="PRDM2_PR"/>
    <property type="match status" value="1"/>
</dbReference>
<dbReference type="GO" id="GO:0003700">
    <property type="term" value="F:DNA-binding transcription factor activity"/>
    <property type="evidence" value="ECO:0007669"/>
    <property type="project" value="TreeGrafter"/>
</dbReference>
<feature type="region of interest" description="Disordered" evidence="9">
    <location>
        <begin position="187"/>
        <end position="219"/>
    </location>
</feature>
<dbReference type="PANTHER" id="PTHR24404:SF114">
    <property type="entry name" value="KLUMPFUSS, ISOFORM B-RELATED"/>
    <property type="match status" value="1"/>
</dbReference>
<dbReference type="GO" id="GO:0006357">
    <property type="term" value="P:regulation of transcription by RNA polymerase II"/>
    <property type="evidence" value="ECO:0007669"/>
    <property type="project" value="TreeGrafter"/>
</dbReference>
<dbReference type="GO" id="GO:0008757">
    <property type="term" value="F:S-adenosylmethionine-dependent methyltransferase activity"/>
    <property type="evidence" value="ECO:0007669"/>
    <property type="project" value="UniProtKB-ARBA"/>
</dbReference>
<keyword evidence="13" id="KW-1185">Reference proteome</keyword>
<feature type="domain" description="C2H2-type" evidence="10">
    <location>
        <begin position="670"/>
        <end position="695"/>
    </location>
</feature>
<dbReference type="GO" id="GO:0008270">
    <property type="term" value="F:zinc ion binding"/>
    <property type="evidence" value="ECO:0007669"/>
    <property type="project" value="UniProtKB-KW"/>
</dbReference>
<feature type="compositionally biased region" description="Acidic residues" evidence="9">
    <location>
        <begin position="643"/>
        <end position="658"/>
    </location>
</feature>
<dbReference type="PANTHER" id="PTHR24404">
    <property type="entry name" value="ZINC FINGER PROTEIN"/>
    <property type="match status" value="1"/>
</dbReference>
<dbReference type="Gene3D" id="3.30.160.60">
    <property type="entry name" value="Classic Zinc Finger"/>
    <property type="match status" value="7"/>
</dbReference>
<dbReference type="Pfam" id="PF00096">
    <property type="entry name" value="zf-C2H2"/>
    <property type="match status" value="3"/>
</dbReference>
<feature type="domain" description="SET" evidence="11">
    <location>
        <begin position="58"/>
        <end position="170"/>
    </location>
</feature>
<accession>A0A834XR96</accession>
<dbReference type="PROSITE" id="PS50280">
    <property type="entry name" value="SET"/>
    <property type="match status" value="1"/>
</dbReference>
<keyword evidence="7" id="KW-0539">Nucleus</keyword>
<feature type="domain" description="C2H2-type" evidence="10">
    <location>
        <begin position="618"/>
        <end position="646"/>
    </location>
</feature>
<sequence length="882" mass="101419">MDNNNNNNIHLTLNDIVNLSACNICGGSHESHDCQHLVDLHYIPDSPFLSKARQTLPKNLEIIQMSDGTINVISKCHLKCGTVFGPFDADKTLLYINTMANFPLKIFGKNDNDSYYLDYSNEQHSNWMCFISPASSLIEQNLMCYQSENNIFYTSTRPIKIGEELHVWYAPYYAVKMKMPFYKSQSNQQLPPLESTDDNNNNNNNEIIVDNNNETKNNQQQQQQNYWKCRICYKISYTVVTHAKHLTEHYKCFSGFYCNICNEKFNSIDVLQKHKKQYHTSVKMNQEIGISTFENDQTTITSNNMNDILEKLNADDAINQSMMMMMMMNKNNSNELSMENIVPVVDEKFTINAELSTNLLNIETNTTSLIQIQNQNQNNIVPLDCDICNKVFEKPENLHRHLRKHTGEFICSSCLVVFSKKENLKSHECFSKNINNLYECPICQKNFTVKKNFKRHMIIHTQTNYCKFCKQIFTSKRHLDEHKCENAKFVCDKCNKKLISNTSLNRHMKLHDNPKPKNKKQQQQQQVGSLICEKCGEIFNTIYSLKQHFKSHMERQIFKCTFTGCLQTFNSIGLFETHKKNHIKLQVTCSTCQQVFKNKKALDVHLSVDHANGIKNYYHCDKCDKSFLQLNNLKKHYKQTHVDDDDDDDNINDNDDDNGNNKCHERQNKFSCELCAKVLNSIHQLKRHKQASHSGIIYSCPYCDMKVKHRHSIKRHLERQHNGLSEQWNQPNFIDTLTDKNENSTIIAPLPPLATLTPITPLATLTPLLPLPPLPPLAPLSLSSSSSSPSLGLGTDLIVKNNDISVSDKINLQLALADHIVDNNDNNNNNNNDDDNNNNLLLNEIPQLRISDTDTQLAQSVLGNAFILDEHGENIMLYVLGN</sequence>
<feature type="domain" description="C2H2-type" evidence="10">
    <location>
        <begin position="489"/>
        <end position="516"/>
    </location>
</feature>
<protein>
    <submittedName>
        <fullName evidence="12">Uncharacterized protein</fullName>
    </submittedName>
</protein>
<evidence type="ECO:0000256" key="3">
    <source>
        <dbReference type="ARBA" id="ARBA00022737"/>
    </source>
</evidence>
<organism evidence="12 13">
    <name type="scientific">Aphidius gifuensis</name>
    <name type="common">Parasitoid wasp</name>
    <dbReference type="NCBI Taxonomy" id="684658"/>
    <lineage>
        <taxon>Eukaryota</taxon>
        <taxon>Metazoa</taxon>
        <taxon>Ecdysozoa</taxon>
        <taxon>Arthropoda</taxon>
        <taxon>Hexapoda</taxon>
        <taxon>Insecta</taxon>
        <taxon>Pterygota</taxon>
        <taxon>Neoptera</taxon>
        <taxon>Endopterygota</taxon>
        <taxon>Hymenoptera</taxon>
        <taxon>Apocrita</taxon>
        <taxon>Ichneumonoidea</taxon>
        <taxon>Braconidae</taxon>
        <taxon>Aphidiinae</taxon>
        <taxon>Aphidius</taxon>
    </lineage>
</organism>
<feature type="domain" description="C2H2-type" evidence="10">
    <location>
        <begin position="383"/>
        <end position="410"/>
    </location>
</feature>
<dbReference type="InterPro" id="IPR013087">
    <property type="entry name" value="Znf_C2H2_type"/>
</dbReference>
<dbReference type="GO" id="GO:0000978">
    <property type="term" value="F:RNA polymerase II cis-regulatory region sequence-specific DNA binding"/>
    <property type="evidence" value="ECO:0007669"/>
    <property type="project" value="TreeGrafter"/>
</dbReference>
<feature type="domain" description="C2H2-type" evidence="10">
    <location>
        <begin position="256"/>
        <end position="284"/>
    </location>
</feature>
<dbReference type="GO" id="GO:0008276">
    <property type="term" value="F:protein methyltransferase activity"/>
    <property type="evidence" value="ECO:0007669"/>
    <property type="project" value="UniProtKB-ARBA"/>
</dbReference>